<protein>
    <submittedName>
        <fullName evidence="1">Uncharacterized protein</fullName>
    </submittedName>
</protein>
<sequence length="68" mass="7777">MPMTKFFVGSSDVRTATPEWEKVVNDVPQRCKNNSLVLSHQKTERVFVSSARIKRGKLFLELGVLEIQ</sequence>
<name>A0AAW1TWS2_9CUCU</name>
<keyword evidence="2" id="KW-1185">Reference proteome</keyword>
<dbReference type="Proteomes" id="UP001431783">
    <property type="component" value="Unassembled WGS sequence"/>
</dbReference>
<evidence type="ECO:0000313" key="2">
    <source>
        <dbReference type="Proteomes" id="UP001431783"/>
    </source>
</evidence>
<comment type="caution">
    <text evidence="1">The sequence shown here is derived from an EMBL/GenBank/DDBJ whole genome shotgun (WGS) entry which is preliminary data.</text>
</comment>
<proteinExistence type="predicted"/>
<dbReference type="AlphaFoldDB" id="A0AAW1TWS2"/>
<accession>A0AAW1TWS2</accession>
<feature type="non-terminal residue" evidence="1">
    <location>
        <position position="68"/>
    </location>
</feature>
<evidence type="ECO:0000313" key="1">
    <source>
        <dbReference type="EMBL" id="KAK9872797.1"/>
    </source>
</evidence>
<dbReference type="EMBL" id="JARQZJ010000013">
    <property type="protein sequence ID" value="KAK9872797.1"/>
    <property type="molecule type" value="Genomic_DNA"/>
</dbReference>
<gene>
    <name evidence="1" type="ORF">WA026_019580</name>
</gene>
<organism evidence="1 2">
    <name type="scientific">Henosepilachna vigintioctopunctata</name>
    <dbReference type="NCBI Taxonomy" id="420089"/>
    <lineage>
        <taxon>Eukaryota</taxon>
        <taxon>Metazoa</taxon>
        <taxon>Ecdysozoa</taxon>
        <taxon>Arthropoda</taxon>
        <taxon>Hexapoda</taxon>
        <taxon>Insecta</taxon>
        <taxon>Pterygota</taxon>
        <taxon>Neoptera</taxon>
        <taxon>Endopterygota</taxon>
        <taxon>Coleoptera</taxon>
        <taxon>Polyphaga</taxon>
        <taxon>Cucujiformia</taxon>
        <taxon>Coccinelloidea</taxon>
        <taxon>Coccinellidae</taxon>
        <taxon>Epilachninae</taxon>
        <taxon>Epilachnini</taxon>
        <taxon>Henosepilachna</taxon>
    </lineage>
</organism>
<reference evidence="1 2" key="1">
    <citation type="submission" date="2023-03" db="EMBL/GenBank/DDBJ databases">
        <title>Genome insight into feeding habits of ladybird beetles.</title>
        <authorList>
            <person name="Li H.-S."/>
            <person name="Huang Y.-H."/>
            <person name="Pang H."/>
        </authorList>
    </citation>
    <scope>NUCLEOTIDE SEQUENCE [LARGE SCALE GENOMIC DNA]</scope>
    <source>
        <strain evidence="1">SYSU_2023b</strain>
        <tissue evidence="1">Whole body</tissue>
    </source>
</reference>